<gene>
    <name evidence="1" type="ORF">H9734_09905</name>
</gene>
<reference evidence="1" key="2">
    <citation type="submission" date="2021-04" db="EMBL/GenBank/DDBJ databases">
        <authorList>
            <person name="Gilroy R."/>
        </authorList>
    </citation>
    <scope>NUCLEOTIDE SEQUENCE</scope>
    <source>
        <strain evidence="1">CHK183-1962</strain>
    </source>
</reference>
<sequence>MRPMRLAKREIRETEELRQILQDCDTVRIGMTDEEGMFIVPVNFGYELSEEDGARRLRLYIHSAREGRKAEAFAKNPEVALEMDCGHEVITGDYTCSYSFAYRSIMGTGTVQEVTDTEEKIHGLTLLMAHTEPEAAVRFLPEMLDRVGVYRIDVREFTGKQREKRNKNLS</sequence>
<evidence type="ECO:0000313" key="2">
    <source>
        <dbReference type="Proteomes" id="UP000886890"/>
    </source>
</evidence>
<dbReference type="Gene3D" id="2.30.110.10">
    <property type="entry name" value="Electron Transport, Fmn-binding Protein, Chain A"/>
    <property type="match status" value="1"/>
</dbReference>
<dbReference type="Proteomes" id="UP000886890">
    <property type="component" value="Unassembled WGS sequence"/>
</dbReference>
<comment type="caution">
    <text evidence="1">The sequence shown here is derived from an EMBL/GenBank/DDBJ whole genome shotgun (WGS) entry which is preliminary data.</text>
</comment>
<dbReference type="AlphaFoldDB" id="A0A9D2BIZ0"/>
<dbReference type="InterPro" id="IPR012349">
    <property type="entry name" value="Split_barrel_FMN-bd"/>
</dbReference>
<protein>
    <submittedName>
        <fullName evidence="1">Pyridoxamine 5'-phosphate oxidase family protein</fullName>
    </submittedName>
</protein>
<proteinExistence type="predicted"/>
<dbReference type="PANTHER" id="PTHR34071">
    <property type="entry name" value="5-NITROIMIDAZOLE ANTIBIOTICS RESISTANCE PROTEIN, NIMA-FAMILY-RELATED PROTEIN-RELATED"/>
    <property type="match status" value="1"/>
</dbReference>
<dbReference type="Pfam" id="PF12900">
    <property type="entry name" value="Pyridox_ox_2"/>
    <property type="match status" value="1"/>
</dbReference>
<name>A0A9D2BIZ0_9FIRM</name>
<dbReference type="EMBL" id="DXEK01000163">
    <property type="protein sequence ID" value="HIX77891.1"/>
    <property type="molecule type" value="Genomic_DNA"/>
</dbReference>
<dbReference type="PANTHER" id="PTHR34071:SF2">
    <property type="entry name" value="FLAVIN-NUCLEOTIDE-BINDING PROTEIN"/>
    <property type="match status" value="1"/>
</dbReference>
<dbReference type="SUPFAM" id="SSF50475">
    <property type="entry name" value="FMN-binding split barrel"/>
    <property type="match status" value="1"/>
</dbReference>
<dbReference type="InterPro" id="IPR024747">
    <property type="entry name" value="Pyridox_Oxase-rel"/>
</dbReference>
<accession>A0A9D2BIZ0</accession>
<evidence type="ECO:0000313" key="1">
    <source>
        <dbReference type="EMBL" id="HIX77891.1"/>
    </source>
</evidence>
<organism evidence="1 2">
    <name type="scientific">Candidatus Fusicatenibacter merdavium</name>
    <dbReference type="NCBI Taxonomy" id="2838600"/>
    <lineage>
        <taxon>Bacteria</taxon>
        <taxon>Bacillati</taxon>
        <taxon>Bacillota</taxon>
        <taxon>Clostridia</taxon>
        <taxon>Lachnospirales</taxon>
        <taxon>Lachnospiraceae</taxon>
        <taxon>Fusicatenibacter</taxon>
    </lineage>
</organism>
<reference evidence="1" key="1">
    <citation type="journal article" date="2021" name="PeerJ">
        <title>Extensive microbial diversity within the chicken gut microbiome revealed by metagenomics and culture.</title>
        <authorList>
            <person name="Gilroy R."/>
            <person name="Ravi A."/>
            <person name="Getino M."/>
            <person name="Pursley I."/>
            <person name="Horton D.L."/>
            <person name="Alikhan N.F."/>
            <person name="Baker D."/>
            <person name="Gharbi K."/>
            <person name="Hall N."/>
            <person name="Watson M."/>
            <person name="Adriaenssens E.M."/>
            <person name="Foster-Nyarko E."/>
            <person name="Jarju S."/>
            <person name="Secka A."/>
            <person name="Antonio M."/>
            <person name="Oren A."/>
            <person name="Chaudhuri R.R."/>
            <person name="La Ragione R."/>
            <person name="Hildebrand F."/>
            <person name="Pallen M.J."/>
        </authorList>
    </citation>
    <scope>NUCLEOTIDE SEQUENCE</scope>
    <source>
        <strain evidence="1">CHK183-1962</strain>
    </source>
</reference>